<dbReference type="Pfam" id="PF12710">
    <property type="entry name" value="HAD"/>
    <property type="match status" value="1"/>
</dbReference>
<keyword evidence="1" id="KW-0472">Membrane</keyword>
<name>A0ABR7QRY2_9FLAO</name>
<keyword evidence="1" id="KW-1133">Transmembrane helix</keyword>
<reference evidence="2 3" key="1">
    <citation type="submission" date="2020-08" db="EMBL/GenBank/DDBJ databases">
        <title>Arenibacter gaetbuli sp. nov., isolated from a sand dune.</title>
        <authorList>
            <person name="Park S."/>
            <person name="Yoon J.-H."/>
        </authorList>
    </citation>
    <scope>NUCLEOTIDE SEQUENCE [LARGE SCALE GENOMIC DNA]</scope>
    <source>
        <strain evidence="2 3">BSSL-BM3</strain>
    </source>
</reference>
<dbReference type="SUPFAM" id="SSF56784">
    <property type="entry name" value="HAD-like"/>
    <property type="match status" value="1"/>
</dbReference>
<evidence type="ECO:0000313" key="3">
    <source>
        <dbReference type="Proteomes" id="UP000618952"/>
    </source>
</evidence>
<dbReference type="InterPro" id="IPR036412">
    <property type="entry name" value="HAD-like_sf"/>
</dbReference>
<evidence type="ECO:0000313" key="2">
    <source>
        <dbReference type="EMBL" id="MBC8769834.1"/>
    </source>
</evidence>
<evidence type="ECO:0000256" key="1">
    <source>
        <dbReference type="SAM" id="Phobius"/>
    </source>
</evidence>
<keyword evidence="1" id="KW-0812">Transmembrane</keyword>
<dbReference type="InterPro" id="IPR023214">
    <property type="entry name" value="HAD_sf"/>
</dbReference>
<proteinExistence type="predicted"/>
<sequence>MSLEKEIYLFDFDGTITNKDSFIHFLTYSKSWFQLFSGFLYIFPFVILMKLNLYSNEKAKTKLFSFHFKGMDVFQFDRLCLDYSQNELPEIIRASFLDYLKEVKKENKDLTIVVVSASFKSYLKHWTKFMDFDLVCTELEHKNHVLTGNFATKNCYGIEKVNRIREKYSLSEFNKISVFGDSEGDKEMLLLGNKRFYKYFK</sequence>
<gene>
    <name evidence="2" type="ORF">H4O18_17680</name>
</gene>
<organism evidence="2 3">
    <name type="scientific">Arenibacter arenosicollis</name>
    <dbReference type="NCBI Taxonomy" id="2762274"/>
    <lineage>
        <taxon>Bacteria</taxon>
        <taxon>Pseudomonadati</taxon>
        <taxon>Bacteroidota</taxon>
        <taxon>Flavobacteriia</taxon>
        <taxon>Flavobacteriales</taxon>
        <taxon>Flavobacteriaceae</taxon>
        <taxon>Arenibacter</taxon>
    </lineage>
</organism>
<keyword evidence="3" id="KW-1185">Reference proteome</keyword>
<comment type="caution">
    <text evidence="2">The sequence shown here is derived from an EMBL/GenBank/DDBJ whole genome shotgun (WGS) entry which is preliminary data.</text>
</comment>
<feature type="transmembrane region" description="Helical" evidence="1">
    <location>
        <begin position="32"/>
        <end position="53"/>
    </location>
</feature>
<accession>A0ABR7QRY2</accession>
<dbReference type="EMBL" id="JACLHY010000023">
    <property type="protein sequence ID" value="MBC8769834.1"/>
    <property type="molecule type" value="Genomic_DNA"/>
</dbReference>
<protein>
    <submittedName>
        <fullName evidence="2">Haloacid dehalogenase-like hydrolase</fullName>
    </submittedName>
</protein>
<dbReference type="NCBIfam" id="TIGR01488">
    <property type="entry name" value="HAD-SF-IB"/>
    <property type="match status" value="1"/>
</dbReference>
<dbReference type="Gene3D" id="1.20.1440.100">
    <property type="entry name" value="SG protein - dephosphorylation function"/>
    <property type="match status" value="1"/>
</dbReference>
<dbReference type="Proteomes" id="UP000618952">
    <property type="component" value="Unassembled WGS sequence"/>
</dbReference>
<dbReference type="Gene3D" id="3.40.50.1000">
    <property type="entry name" value="HAD superfamily/HAD-like"/>
    <property type="match status" value="1"/>
</dbReference>
<dbReference type="RefSeq" id="WP_187587067.1">
    <property type="nucleotide sequence ID" value="NZ_JACLHY010000023.1"/>
</dbReference>